<protein>
    <recommendedName>
        <fullName evidence="7">4Fe-4S ferredoxin-type domain-containing protein</fullName>
    </recommendedName>
</protein>
<dbReference type="CDD" id="cd10550">
    <property type="entry name" value="DMSOR_beta_like"/>
    <property type="match status" value="1"/>
</dbReference>
<dbReference type="Pfam" id="PF12838">
    <property type="entry name" value="Fer4_7"/>
    <property type="match status" value="1"/>
</dbReference>
<reference evidence="8 9" key="1">
    <citation type="submission" date="2016-03" db="EMBL/GenBank/DDBJ databases">
        <title>Complete genome sequence of Thermococcus profundus strain DT5432.</title>
        <authorList>
            <person name="Oger P.M."/>
        </authorList>
    </citation>
    <scope>NUCLEOTIDE SEQUENCE [LARGE SCALE GENOMIC DNA]</scope>
    <source>
        <strain evidence="8 9">DT 5432</strain>
    </source>
</reference>
<evidence type="ECO:0000256" key="1">
    <source>
        <dbReference type="ARBA" id="ARBA00022448"/>
    </source>
</evidence>
<dbReference type="GO" id="GO:0051539">
    <property type="term" value="F:4 iron, 4 sulfur cluster binding"/>
    <property type="evidence" value="ECO:0007669"/>
    <property type="project" value="UniProtKB-KW"/>
</dbReference>
<dbReference type="InterPro" id="IPR050294">
    <property type="entry name" value="RnfB_subfamily"/>
</dbReference>
<accession>A0A2Z2MCH3</accession>
<dbReference type="InterPro" id="IPR017900">
    <property type="entry name" value="4Fe4S_Fe_S_CS"/>
</dbReference>
<dbReference type="AlphaFoldDB" id="A0A2Z2MCH3"/>
<dbReference type="Gene3D" id="3.30.70.20">
    <property type="match status" value="2"/>
</dbReference>
<dbReference type="Pfam" id="PF12800">
    <property type="entry name" value="Fer4_4"/>
    <property type="match status" value="1"/>
</dbReference>
<keyword evidence="6" id="KW-0411">Iron-sulfur</keyword>
<dbReference type="OrthoDB" id="2837at2157"/>
<evidence type="ECO:0000256" key="5">
    <source>
        <dbReference type="ARBA" id="ARBA00023004"/>
    </source>
</evidence>
<dbReference type="PANTHER" id="PTHR42859:SF10">
    <property type="entry name" value="DIMETHYLSULFOXIDE REDUCTASE CHAIN B"/>
    <property type="match status" value="1"/>
</dbReference>
<organism evidence="8 9">
    <name type="scientific">Thermococcus profundus</name>
    <dbReference type="NCBI Taxonomy" id="49899"/>
    <lineage>
        <taxon>Archaea</taxon>
        <taxon>Methanobacteriati</taxon>
        <taxon>Methanobacteriota</taxon>
        <taxon>Thermococci</taxon>
        <taxon>Thermococcales</taxon>
        <taxon>Thermococcaceae</taxon>
        <taxon>Thermococcus</taxon>
    </lineage>
</organism>
<keyword evidence="3" id="KW-0479">Metal-binding</keyword>
<feature type="domain" description="4Fe-4S ferredoxin-type" evidence="7">
    <location>
        <begin position="76"/>
        <end position="105"/>
    </location>
</feature>
<evidence type="ECO:0000256" key="3">
    <source>
        <dbReference type="ARBA" id="ARBA00022723"/>
    </source>
</evidence>
<dbReference type="PANTHER" id="PTHR42859">
    <property type="entry name" value="OXIDOREDUCTASE"/>
    <property type="match status" value="1"/>
</dbReference>
<keyword evidence="2" id="KW-0004">4Fe-4S</keyword>
<proteinExistence type="predicted"/>
<evidence type="ECO:0000313" key="9">
    <source>
        <dbReference type="Proteomes" id="UP000250179"/>
    </source>
</evidence>
<dbReference type="EMBL" id="CP014862">
    <property type="protein sequence ID" value="ASJ02392.1"/>
    <property type="molecule type" value="Genomic_DNA"/>
</dbReference>
<evidence type="ECO:0000256" key="4">
    <source>
        <dbReference type="ARBA" id="ARBA00022982"/>
    </source>
</evidence>
<keyword evidence="9" id="KW-1185">Reference proteome</keyword>
<keyword evidence="5" id="KW-0408">Iron</keyword>
<dbReference type="PROSITE" id="PS00198">
    <property type="entry name" value="4FE4S_FER_1"/>
    <property type="match status" value="1"/>
</dbReference>
<dbReference type="InterPro" id="IPR017896">
    <property type="entry name" value="4Fe4S_Fe-S-bd"/>
</dbReference>
<dbReference type="GO" id="GO:0046872">
    <property type="term" value="F:metal ion binding"/>
    <property type="evidence" value="ECO:0007669"/>
    <property type="project" value="UniProtKB-KW"/>
</dbReference>
<evidence type="ECO:0000256" key="6">
    <source>
        <dbReference type="ARBA" id="ARBA00023014"/>
    </source>
</evidence>
<feature type="domain" description="4Fe-4S ferredoxin-type" evidence="7">
    <location>
        <begin position="40"/>
        <end position="74"/>
    </location>
</feature>
<dbReference type="GO" id="GO:0016491">
    <property type="term" value="F:oxidoreductase activity"/>
    <property type="evidence" value="ECO:0007669"/>
    <property type="project" value="UniProtKB-ARBA"/>
</dbReference>
<name>A0A2Z2MCH3_THEPR</name>
<dbReference type="PROSITE" id="PS51379">
    <property type="entry name" value="4FE4S_FER_2"/>
    <property type="match status" value="3"/>
</dbReference>
<keyword evidence="1" id="KW-0813">Transport</keyword>
<evidence type="ECO:0000259" key="7">
    <source>
        <dbReference type="PROSITE" id="PS51379"/>
    </source>
</evidence>
<keyword evidence="4" id="KW-0249">Electron transport</keyword>
<sequence length="188" mass="20711">MQILGIIYENCTGCHLCELVCSYTHEGVFNPLLSRITVLTKPEVQASAPVYCLQCRDAACERVCPVDAIHLDGKVGAYLIDYSRCIGCRECAYACPFGAISFDFDVKPIKCDLCGGDPECAQVCPRDAIIYGPKEKVMRELKKAKAAGVSYGIYGQLSGEPSPYRTKKAEEATALLREIWKRNEGLEL</sequence>
<dbReference type="KEGG" id="tprf:A3L09_03555"/>
<gene>
    <name evidence="8" type="ORF">A3L09_03555</name>
</gene>
<evidence type="ECO:0000313" key="8">
    <source>
        <dbReference type="EMBL" id="ASJ02392.1"/>
    </source>
</evidence>
<dbReference type="GeneID" id="33319457"/>
<dbReference type="RefSeq" id="WP_088857654.1">
    <property type="nucleotide sequence ID" value="NZ_CP014862.1"/>
</dbReference>
<dbReference type="Proteomes" id="UP000250179">
    <property type="component" value="Chromosome"/>
</dbReference>
<feature type="domain" description="4Fe-4S ferredoxin-type" evidence="7">
    <location>
        <begin position="106"/>
        <end position="134"/>
    </location>
</feature>
<evidence type="ECO:0000256" key="2">
    <source>
        <dbReference type="ARBA" id="ARBA00022485"/>
    </source>
</evidence>
<dbReference type="SUPFAM" id="SSF54862">
    <property type="entry name" value="4Fe-4S ferredoxins"/>
    <property type="match status" value="1"/>
</dbReference>